<gene>
    <name evidence="4" type="ORF">J2T55_000094</name>
</gene>
<keyword evidence="2 4" id="KW-0456">Lyase</keyword>
<dbReference type="GO" id="GO:0046872">
    <property type="term" value="F:metal ion binding"/>
    <property type="evidence" value="ECO:0007669"/>
    <property type="project" value="UniProtKB-KW"/>
</dbReference>
<dbReference type="EMBL" id="JANUCT010000001">
    <property type="protein sequence ID" value="MCS3902102.1"/>
    <property type="molecule type" value="Genomic_DNA"/>
</dbReference>
<keyword evidence="5" id="KW-1185">Reference proteome</keyword>
<name>A0AAE3HKJ6_9GAMM</name>
<comment type="caution">
    <text evidence="4">The sequence shown here is derived from an EMBL/GenBank/DDBJ whole genome shotgun (WGS) entry which is preliminary data.</text>
</comment>
<dbReference type="PANTHER" id="PTHR22789">
    <property type="entry name" value="FUCULOSE PHOSPHATE ALDOLASE"/>
    <property type="match status" value="1"/>
</dbReference>
<dbReference type="GO" id="GO:0005829">
    <property type="term" value="C:cytosol"/>
    <property type="evidence" value="ECO:0007669"/>
    <property type="project" value="TreeGrafter"/>
</dbReference>
<dbReference type="SUPFAM" id="SSF53639">
    <property type="entry name" value="AraD/HMP-PK domain-like"/>
    <property type="match status" value="1"/>
</dbReference>
<dbReference type="RefSeq" id="WP_259053424.1">
    <property type="nucleotide sequence ID" value="NZ_JANUCT010000001.1"/>
</dbReference>
<dbReference type="Pfam" id="PF00596">
    <property type="entry name" value="Aldolase_II"/>
    <property type="match status" value="1"/>
</dbReference>
<sequence length="218" mass="23710">MTDAGDVEADLRRQLLSTAQRLPIIGLSAAATGNVSVRCGDDLLITPSGIDYAELQAEDMVRLDATGRVSDGQRRPSSEWRVHRDLYRARPEFGAIVHSHSACATAIACQRRAIPPFHYMVIRAGGHDIRCAEYATFGTQQLSDNVATAMAGRSACLLANHGQIAAGPDLPGALRLAWEVEELARQFCYTLQLGEPVLLDDAELARVSAQFRDYGQQC</sequence>
<reference evidence="4" key="1">
    <citation type="submission" date="2022-08" db="EMBL/GenBank/DDBJ databases">
        <title>Genomic Encyclopedia of Type Strains, Phase III (KMG-III): the genomes of soil and plant-associated and newly described type strains.</title>
        <authorList>
            <person name="Whitman W."/>
        </authorList>
    </citation>
    <scope>NUCLEOTIDE SEQUENCE</scope>
    <source>
        <strain evidence="4">HMT 1</strain>
    </source>
</reference>
<accession>A0AAE3HKJ6</accession>
<dbReference type="InterPro" id="IPR036409">
    <property type="entry name" value="Aldolase_II/adducin_N_sf"/>
</dbReference>
<evidence type="ECO:0000256" key="2">
    <source>
        <dbReference type="ARBA" id="ARBA00023239"/>
    </source>
</evidence>
<dbReference type="Proteomes" id="UP001204445">
    <property type="component" value="Unassembled WGS sequence"/>
</dbReference>
<feature type="domain" description="Class II aldolase/adducin N-terminal" evidence="3">
    <location>
        <begin position="13"/>
        <end position="188"/>
    </location>
</feature>
<dbReference type="GO" id="GO:0019323">
    <property type="term" value="P:pentose catabolic process"/>
    <property type="evidence" value="ECO:0007669"/>
    <property type="project" value="TreeGrafter"/>
</dbReference>
<protein>
    <submittedName>
        <fullName evidence="4">L-fuculose-phosphate aldolase</fullName>
        <ecNumber evidence="4">4.1.2.17</ecNumber>
    </submittedName>
</protein>
<proteinExistence type="predicted"/>
<evidence type="ECO:0000256" key="1">
    <source>
        <dbReference type="ARBA" id="ARBA00022723"/>
    </source>
</evidence>
<dbReference type="SMART" id="SM01007">
    <property type="entry name" value="Aldolase_II"/>
    <property type="match status" value="1"/>
</dbReference>
<dbReference type="GO" id="GO:0008738">
    <property type="term" value="F:L-fuculose-phosphate aldolase activity"/>
    <property type="evidence" value="ECO:0007669"/>
    <property type="project" value="UniProtKB-EC"/>
</dbReference>
<evidence type="ECO:0000313" key="4">
    <source>
        <dbReference type="EMBL" id="MCS3902102.1"/>
    </source>
</evidence>
<dbReference type="AlphaFoldDB" id="A0AAE3HKJ6"/>
<dbReference type="InterPro" id="IPR001303">
    <property type="entry name" value="Aldolase_II/adducin_N"/>
</dbReference>
<dbReference type="EC" id="4.1.2.17" evidence="4"/>
<keyword evidence="1" id="KW-0479">Metal-binding</keyword>
<dbReference type="InterPro" id="IPR050197">
    <property type="entry name" value="Aldolase_class_II_sugar_metab"/>
</dbReference>
<evidence type="ECO:0000259" key="3">
    <source>
        <dbReference type="SMART" id="SM01007"/>
    </source>
</evidence>
<dbReference type="PANTHER" id="PTHR22789:SF0">
    <property type="entry name" value="3-OXO-TETRONATE 4-PHOSPHATE DECARBOXYLASE-RELATED"/>
    <property type="match status" value="1"/>
</dbReference>
<organism evidence="4 5">
    <name type="scientific">Methylohalomonas lacus</name>
    <dbReference type="NCBI Taxonomy" id="398773"/>
    <lineage>
        <taxon>Bacteria</taxon>
        <taxon>Pseudomonadati</taxon>
        <taxon>Pseudomonadota</taxon>
        <taxon>Gammaproteobacteria</taxon>
        <taxon>Methylohalomonadales</taxon>
        <taxon>Methylohalomonadaceae</taxon>
        <taxon>Methylohalomonas</taxon>
    </lineage>
</organism>
<evidence type="ECO:0000313" key="5">
    <source>
        <dbReference type="Proteomes" id="UP001204445"/>
    </source>
</evidence>
<dbReference type="Gene3D" id="3.40.225.10">
    <property type="entry name" value="Class II aldolase/adducin N-terminal domain"/>
    <property type="match status" value="1"/>
</dbReference>